<gene>
    <name evidence="2" type="ORF">GS3922_07845</name>
</gene>
<name>A0ABN4NGB8_9BACL</name>
<dbReference type="InterPro" id="IPR036188">
    <property type="entry name" value="FAD/NAD-bd_sf"/>
</dbReference>
<keyword evidence="3" id="KW-1185">Reference proteome</keyword>
<dbReference type="Pfam" id="PF01593">
    <property type="entry name" value="Amino_oxidase"/>
    <property type="match status" value="1"/>
</dbReference>
<dbReference type="SUPFAM" id="SSF51905">
    <property type="entry name" value="FAD/NAD(P)-binding domain"/>
    <property type="match status" value="1"/>
</dbReference>
<organism evidence="2 3">
    <name type="scientific">Geobacillus subterraneus</name>
    <dbReference type="NCBI Taxonomy" id="129338"/>
    <lineage>
        <taxon>Bacteria</taxon>
        <taxon>Bacillati</taxon>
        <taxon>Bacillota</taxon>
        <taxon>Bacilli</taxon>
        <taxon>Bacillales</taxon>
        <taxon>Anoxybacillaceae</taxon>
        <taxon>Geobacillus</taxon>
    </lineage>
</organism>
<sequence length="149" mass="15906">MLSALDWPVLPAPGSSSAAAIACLCLNATEQSRTTFRHVPGRLSIIIGDPERWIKASGEAILSQVYADASTIGLPLSGHIRQSRIISHPEDFHSLAPGYDHLRPRQQTDVPGLTLAGDYTRQPYFATMEGAVLSGQRAAAVVARRFGGG</sequence>
<dbReference type="InterPro" id="IPR002937">
    <property type="entry name" value="Amino_oxidase"/>
</dbReference>
<dbReference type="Proteomes" id="UP000076226">
    <property type="component" value="Chromosome"/>
</dbReference>
<feature type="domain" description="Amine oxidase" evidence="1">
    <location>
        <begin position="46"/>
        <end position="142"/>
    </location>
</feature>
<evidence type="ECO:0000313" key="3">
    <source>
        <dbReference type="Proteomes" id="UP000076226"/>
    </source>
</evidence>
<dbReference type="EMBL" id="CP014342">
    <property type="protein sequence ID" value="AMX83587.1"/>
    <property type="molecule type" value="Genomic_DNA"/>
</dbReference>
<evidence type="ECO:0000313" key="2">
    <source>
        <dbReference type="EMBL" id="AMX83587.1"/>
    </source>
</evidence>
<reference evidence="2 3" key="1">
    <citation type="submission" date="2016-02" db="EMBL/GenBank/DDBJ databases">
        <title>Complete genome sequence of Geobacillus subterraneus KCTC 3922T.</title>
        <authorList>
            <person name="Lee D.-W."/>
            <person name="Lee Y.-J."/>
            <person name="Lee S.-J."/>
            <person name="Park G.-S."/>
            <person name="Lee S.-J."/>
            <person name="Shin J.-H."/>
        </authorList>
    </citation>
    <scope>NUCLEOTIDE SEQUENCE [LARGE SCALE GENOMIC DNA]</scope>
    <source>
        <strain evidence="2 3">KCTC 3922</strain>
    </source>
</reference>
<protein>
    <recommendedName>
        <fullName evidence="1">Amine oxidase domain-containing protein</fullName>
    </recommendedName>
</protein>
<evidence type="ECO:0000259" key="1">
    <source>
        <dbReference type="Pfam" id="PF01593"/>
    </source>
</evidence>
<proteinExistence type="predicted"/>
<accession>A0ABN4NGB8</accession>